<dbReference type="InterPro" id="IPR013780">
    <property type="entry name" value="Glyco_hydro_b"/>
</dbReference>
<keyword evidence="1" id="KW-0378">Hydrolase</keyword>
<dbReference type="HOGENOM" id="CLU_006462_7_3_6"/>
<dbReference type="eggNOG" id="COG0366">
    <property type="taxonomic scope" value="Bacteria"/>
</dbReference>
<gene>
    <name evidence="5" type="ordered locus">M5M_10735</name>
</gene>
<keyword evidence="2" id="KW-0326">Glycosidase</keyword>
<dbReference type="Proteomes" id="UP000000466">
    <property type="component" value="Chromosome"/>
</dbReference>
<dbReference type="Gene3D" id="3.20.20.80">
    <property type="entry name" value="Glycosidases"/>
    <property type="match status" value="1"/>
</dbReference>
<dbReference type="SUPFAM" id="SSF51445">
    <property type="entry name" value="(Trans)glycosidases"/>
    <property type="match status" value="1"/>
</dbReference>
<organism evidence="5 6">
    <name type="scientific">Simiduia agarivorans (strain DSM 21679 / JCM 13881 / BCRC 17597 / SA1)</name>
    <dbReference type="NCBI Taxonomy" id="1117647"/>
    <lineage>
        <taxon>Bacteria</taxon>
        <taxon>Pseudomonadati</taxon>
        <taxon>Pseudomonadota</taxon>
        <taxon>Gammaproteobacteria</taxon>
        <taxon>Cellvibrionales</taxon>
        <taxon>Cellvibrionaceae</taxon>
        <taxon>Simiduia</taxon>
    </lineage>
</organism>
<evidence type="ECO:0000259" key="4">
    <source>
        <dbReference type="SMART" id="SM00642"/>
    </source>
</evidence>
<feature type="chain" id="PRO_5003878372" evidence="3">
    <location>
        <begin position="20"/>
        <end position="619"/>
    </location>
</feature>
<dbReference type="InterPro" id="IPR017853">
    <property type="entry name" value="GH"/>
</dbReference>
<dbReference type="SMART" id="SM00642">
    <property type="entry name" value="Aamy"/>
    <property type="match status" value="1"/>
</dbReference>
<dbReference type="InterPro" id="IPR019492">
    <property type="entry name" value="Cyclo-malto-dextrinase_C"/>
</dbReference>
<dbReference type="Pfam" id="PF10438">
    <property type="entry name" value="Cyc-maltodext_C"/>
    <property type="match status" value="1"/>
</dbReference>
<evidence type="ECO:0000256" key="3">
    <source>
        <dbReference type="SAM" id="SignalP"/>
    </source>
</evidence>
<keyword evidence="3" id="KW-0732">Signal</keyword>
<dbReference type="InterPro" id="IPR014756">
    <property type="entry name" value="Ig_E-set"/>
</dbReference>
<dbReference type="Pfam" id="PF09087">
    <property type="entry name" value="Cyc-maltodext_N"/>
    <property type="match status" value="1"/>
</dbReference>
<protein>
    <submittedName>
        <fullName evidence="5">Alpha-amylase</fullName>
    </submittedName>
</protein>
<proteinExistence type="predicted"/>
<dbReference type="PANTHER" id="PTHR10357:SF210">
    <property type="entry name" value="MALTODEXTRIN GLUCOSIDASE"/>
    <property type="match status" value="1"/>
</dbReference>
<feature type="signal peptide" evidence="3">
    <location>
        <begin position="1"/>
        <end position="19"/>
    </location>
</feature>
<accession>K4KK02</accession>
<dbReference type="SUPFAM" id="SSF51011">
    <property type="entry name" value="Glycosyl hydrolase domain"/>
    <property type="match status" value="1"/>
</dbReference>
<dbReference type="Gene3D" id="2.60.40.1180">
    <property type="entry name" value="Golgi alpha-mannosidase II"/>
    <property type="match status" value="1"/>
</dbReference>
<dbReference type="RefSeq" id="WP_016389349.1">
    <property type="nucleotide sequence ID" value="NC_018868.3"/>
</dbReference>
<dbReference type="PANTHER" id="PTHR10357">
    <property type="entry name" value="ALPHA-AMYLASE FAMILY MEMBER"/>
    <property type="match status" value="1"/>
</dbReference>
<dbReference type="AlphaFoldDB" id="K4KK02"/>
<evidence type="ECO:0000313" key="5">
    <source>
        <dbReference type="EMBL" id="AFU99326.2"/>
    </source>
</evidence>
<dbReference type="OrthoDB" id="9805159at2"/>
<dbReference type="EMBL" id="CP003746">
    <property type="protein sequence ID" value="AFU99326.2"/>
    <property type="molecule type" value="Genomic_DNA"/>
</dbReference>
<evidence type="ECO:0000256" key="2">
    <source>
        <dbReference type="ARBA" id="ARBA00023295"/>
    </source>
</evidence>
<dbReference type="InterPro" id="IPR015171">
    <property type="entry name" value="Cyc-maltodext_N"/>
</dbReference>
<feature type="domain" description="Glycosyl hydrolase family 13 catalytic" evidence="4">
    <location>
        <begin position="125"/>
        <end position="516"/>
    </location>
</feature>
<dbReference type="GO" id="GO:0005975">
    <property type="term" value="P:carbohydrate metabolic process"/>
    <property type="evidence" value="ECO:0007669"/>
    <property type="project" value="InterPro"/>
</dbReference>
<dbReference type="KEGG" id="saga:M5M_10735"/>
<dbReference type="SUPFAM" id="SSF81296">
    <property type="entry name" value="E set domains"/>
    <property type="match status" value="1"/>
</dbReference>
<dbReference type="Gene3D" id="2.60.40.10">
    <property type="entry name" value="Immunoglobulins"/>
    <property type="match status" value="1"/>
</dbReference>
<dbReference type="GO" id="GO:0016798">
    <property type="term" value="F:hydrolase activity, acting on glycosyl bonds"/>
    <property type="evidence" value="ECO:0007669"/>
    <property type="project" value="UniProtKB-KW"/>
</dbReference>
<dbReference type="InterPro" id="IPR013783">
    <property type="entry name" value="Ig-like_fold"/>
</dbReference>
<sequence>MPIRLLCLLLLLCSPAALAQIGKIEPPHWWSGMADPQLELMVYGKNIGSAEVSVLEGKARVQSLGRTDNPDILFVQLVLDKSIDAGDLVLNFAGKSREQIRYPIKARQAGSRDRRGFDNRDVIYLITPDRFANGDTNNDSVEILGDPVNRNENYGRHGGDLQGIIDRLDYLASMGFTQLWLNPVVENHMPAWSYHGYAATDLYRIDPRYGTHADYLRLSREAAKRGMGLIQDLVPNHIGSGHPWLASPPARDWFNYAGQFHPTNHMRETVQDPYADQQDAREFADGWFVETMPDLNQRNPHLANYLIQNAIWWIEEAGLSGLRIDTWPYSDKHFLTQWSQRILAEYPGLNMVGEEWSLEPAIIAYWQAGKQNADGYRNALPSLFDFPLQEALVSALREDDNWNTGWVKLYRTLAADGIYANASALTIFADNHDMSRVYTQLNHDPALTRMSLALIATLRGIPQIYYGTEVLMANPNSDSHGEIRGEFPGGWADHNTDAISGKGLDAEQITTRDYLRKLLVWRAQTPALHRGNFRHFAPKDGVYSYLRASDTERVAVLANKNASPVSFAPTQLARVTGQCRRATNPMTGATVSLTRALALPAKTVTLLHIRSADCPSTKE</sequence>
<reference evidence="5 6" key="1">
    <citation type="journal article" date="2013" name="Genome Announc.">
        <title>Complete genome sequence of Simiduia agarivorans SA1(T), a marine bacterium able to degrade a variety of polysaccharides.</title>
        <authorList>
            <person name="Lin S.Y."/>
            <person name="Shieh W.Y."/>
            <person name="Chen J.S."/>
            <person name="Tang S.L."/>
        </authorList>
    </citation>
    <scope>NUCLEOTIDE SEQUENCE [LARGE SCALE GENOMIC DNA]</scope>
    <source>
        <strain evidence="6">DSM 21679 / JCM 13881 / BCRC 17597 / SA1</strain>
    </source>
</reference>
<dbReference type="CDD" id="cd11340">
    <property type="entry name" value="AmyAc_bac_CMD_like_3"/>
    <property type="match status" value="1"/>
</dbReference>
<evidence type="ECO:0000313" key="6">
    <source>
        <dbReference type="Proteomes" id="UP000000466"/>
    </source>
</evidence>
<dbReference type="STRING" id="1117647.M5M_10735"/>
<evidence type="ECO:0000256" key="1">
    <source>
        <dbReference type="ARBA" id="ARBA00022801"/>
    </source>
</evidence>
<name>K4KK02_SIMAS</name>
<keyword evidence="6" id="KW-1185">Reference proteome</keyword>
<dbReference type="Pfam" id="PF00128">
    <property type="entry name" value="Alpha-amylase"/>
    <property type="match status" value="1"/>
</dbReference>
<dbReference type="InterPro" id="IPR006047">
    <property type="entry name" value="GH13_cat_dom"/>
</dbReference>